<dbReference type="STRING" id="1121919.SAMN02745975_02985"/>
<reference evidence="2" key="1">
    <citation type="submission" date="2016-11" db="EMBL/GenBank/DDBJ databases">
        <authorList>
            <person name="Varghese N."/>
            <person name="Submissions S."/>
        </authorList>
    </citation>
    <scope>NUCLEOTIDE SEQUENCE [LARGE SCALE GENOMIC DNA]</scope>
    <source>
        <strain evidence="2">DSM 17957</strain>
    </source>
</reference>
<proteinExistence type="predicted"/>
<evidence type="ECO:0000313" key="1">
    <source>
        <dbReference type="EMBL" id="SHJ82903.1"/>
    </source>
</evidence>
<sequence>MKHIQATIEHGTVSLNSEEIKGLIENSNFFEEVEDISHQVYEDNILAFRVKLDGSILEEEVERDLEEEGYVMTEEDEYTSVLLEQAEYFIDSAVDDIKDRIETRYNIAHLGSSYNIYQSNTTTSDVRFVLTLSFGPLGHGQLFEITNAVVDKNYTSNRGQFQ</sequence>
<dbReference type="Proteomes" id="UP000184536">
    <property type="component" value="Unassembled WGS sequence"/>
</dbReference>
<evidence type="ECO:0000313" key="2">
    <source>
        <dbReference type="Proteomes" id="UP000184536"/>
    </source>
</evidence>
<accession>A0A1M6MHZ2</accession>
<protein>
    <submittedName>
        <fullName evidence="1">Uncharacterized protein</fullName>
    </submittedName>
</protein>
<dbReference type="RefSeq" id="WP_110942030.1">
    <property type="nucleotide sequence ID" value="NZ_FQZV01000044.1"/>
</dbReference>
<dbReference type="AlphaFoldDB" id="A0A1M6MHZ2"/>
<dbReference type="OrthoDB" id="1757712at2"/>
<name>A0A1M6MHZ2_9FIRM</name>
<organism evidence="1 2">
    <name type="scientific">Geosporobacter subterraneus DSM 17957</name>
    <dbReference type="NCBI Taxonomy" id="1121919"/>
    <lineage>
        <taxon>Bacteria</taxon>
        <taxon>Bacillati</taxon>
        <taxon>Bacillota</taxon>
        <taxon>Clostridia</taxon>
        <taxon>Peptostreptococcales</taxon>
        <taxon>Thermotaleaceae</taxon>
        <taxon>Geosporobacter</taxon>
    </lineage>
</organism>
<dbReference type="EMBL" id="FQZV01000044">
    <property type="protein sequence ID" value="SHJ82903.1"/>
    <property type="molecule type" value="Genomic_DNA"/>
</dbReference>
<keyword evidence="2" id="KW-1185">Reference proteome</keyword>
<gene>
    <name evidence="1" type="ORF">SAMN02745975_02985</name>
</gene>